<organism evidence="1 2">
    <name type="scientific">Komagataeibacter medellinensis</name>
    <dbReference type="NCBI Taxonomy" id="1177712"/>
    <lineage>
        <taxon>Bacteria</taxon>
        <taxon>Pseudomonadati</taxon>
        <taxon>Pseudomonadota</taxon>
        <taxon>Alphaproteobacteria</taxon>
        <taxon>Acetobacterales</taxon>
        <taxon>Acetobacteraceae</taxon>
        <taxon>Komagataeibacter</taxon>
    </lineage>
</organism>
<dbReference type="EMBL" id="QYAZ01000002">
    <property type="protein sequence ID" value="KAB8122349.1"/>
    <property type="molecule type" value="Genomic_DNA"/>
</dbReference>
<name>A0ABQ6VQX7_9PROT</name>
<proteinExistence type="predicted"/>
<evidence type="ECO:0000313" key="2">
    <source>
        <dbReference type="Proteomes" id="UP000427842"/>
    </source>
</evidence>
<gene>
    <name evidence="1" type="ORF">D3W54_14145</name>
</gene>
<accession>A0ABQ6VQX7</accession>
<comment type="caution">
    <text evidence="1">The sequence shown here is derived from an EMBL/GenBank/DDBJ whole genome shotgun (WGS) entry which is preliminary data.</text>
</comment>
<protein>
    <submittedName>
        <fullName evidence="1">Uncharacterized protein</fullName>
    </submittedName>
</protein>
<evidence type="ECO:0000313" key="1">
    <source>
        <dbReference type="EMBL" id="KAB8122349.1"/>
    </source>
</evidence>
<dbReference type="Proteomes" id="UP000427842">
    <property type="component" value="Unassembled WGS sequence"/>
</dbReference>
<sequence length="64" mass="7309">MAFMMDMLRAVWQPVTSNARLTMPMLARESRFDLVMLGTSTSCLMQLAVLDGPFWGTFSQHDHE</sequence>
<reference evidence="1 2" key="1">
    <citation type="submission" date="2018-09" db="EMBL/GenBank/DDBJ databases">
        <title>Genome sequence and characterization of the bcs clusters for the production of nanocellulose from the low pH resistant strain Komagataeibacter medellinensis ID13488.</title>
        <authorList>
            <person name="Hernandez-Arriaga A.M."/>
            <person name="Del Cerro C."/>
            <person name="Urbina L."/>
            <person name="Eceiza A."/>
            <person name="Retegi A."/>
            <person name="Prieto M.A."/>
        </authorList>
    </citation>
    <scope>NUCLEOTIDE SEQUENCE [LARGE SCALE GENOMIC DNA]</scope>
    <source>
        <strain evidence="1 2">ID13488</strain>
    </source>
</reference>
<keyword evidence="2" id="KW-1185">Reference proteome</keyword>